<name>A0A7S2X2R8_9CHLO</name>
<feature type="domain" description="Large ribosomal subunit protein uL11 C-terminal" evidence="11">
    <location>
        <begin position="114"/>
        <end position="183"/>
    </location>
</feature>
<dbReference type="Gene3D" id="3.30.1550.10">
    <property type="entry name" value="Ribosomal protein L11/L12, N-terminal domain"/>
    <property type="match status" value="1"/>
</dbReference>
<dbReference type="InterPro" id="IPR006519">
    <property type="entry name" value="Ribosomal_uL11_bac-typ"/>
</dbReference>
<evidence type="ECO:0000256" key="2">
    <source>
        <dbReference type="ARBA" id="ARBA00022730"/>
    </source>
</evidence>
<feature type="domain" description="Large ribosomal subunit protein uL11 N-terminal" evidence="12">
    <location>
        <begin position="52"/>
        <end position="109"/>
    </location>
</feature>
<dbReference type="AlphaFoldDB" id="A0A7S2X2R8"/>
<evidence type="ECO:0000256" key="4">
    <source>
        <dbReference type="ARBA" id="ARBA00022980"/>
    </source>
</evidence>
<dbReference type="GO" id="GO:0006412">
    <property type="term" value="P:translation"/>
    <property type="evidence" value="ECO:0007669"/>
    <property type="project" value="InterPro"/>
</dbReference>
<evidence type="ECO:0000256" key="5">
    <source>
        <dbReference type="ARBA" id="ARBA00023274"/>
    </source>
</evidence>
<dbReference type="GO" id="GO:0022625">
    <property type="term" value="C:cytosolic large ribosomal subunit"/>
    <property type="evidence" value="ECO:0007669"/>
    <property type="project" value="TreeGrafter"/>
</dbReference>
<feature type="compositionally biased region" description="Polar residues" evidence="10">
    <location>
        <begin position="1"/>
        <end position="17"/>
    </location>
</feature>
<dbReference type="HAMAP" id="MF_00736">
    <property type="entry name" value="Ribosomal_uL11"/>
    <property type="match status" value="1"/>
</dbReference>
<dbReference type="SUPFAM" id="SSF46906">
    <property type="entry name" value="Ribosomal protein L11, C-terminal domain"/>
    <property type="match status" value="1"/>
</dbReference>
<evidence type="ECO:0000256" key="1">
    <source>
        <dbReference type="ARBA" id="ARBA00010537"/>
    </source>
</evidence>
<dbReference type="PANTHER" id="PTHR11661">
    <property type="entry name" value="60S RIBOSOMAL PROTEIN L12"/>
    <property type="match status" value="1"/>
</dbReference>
<reference evidence="13" key="1">
    <citation type="submission" date="2021-01" db="EMBL/GenBank/DDBJ databases">
        <authorList>
            <person name="Corre E."/>
            <person name="Pelletier E."/>
            <person name="Niang G."/>
            <person name="Scheremetjew M."/>
            <person name="Finn R."/>
            <person name="Kale V."/>
            <person name="Holt S."/>
            <person name="Cochrane G."/>
            <person name="Meng A."/>
            <person name="Brown T."/>
            <person name="Cohen L."/>
        </authorList>
    </citation>
    <scope>NUCLEOTIDE SEQUENCE</scope>
    <source>
        <strain evidence="13">RCC2335</strain>
    </source>
</reference>
<dbReference type="InterPro" id="IPR020784">
    <property type="entry name" value="Ribosomal_uL11_N"/>
</dbReference>
<dbReference type="InterPro" id="IPR020783">
    <property type="entry name" value="Ribosomal_uL11_C"/>
</dbReference>
<gene>
    <name evidence="13" type="ORF">CROS1312_LOCUS1440</name>
</gene>
<dbReference type="NCBIfam" id="TIGR01632">
    <property type="entry name" value="L11_bact"/>
    <property type="match status" value="1"/>
</dbReference>
<comment type="similarity">
    <text evidence="1 9">Belongs to the universal ribosomal protein uL11 family.</text>
</comment>
<evidence type="ECO:0000256" key="6">
    <source>
        <dbReference type="ARBA" id="ARBA00035540"/>
    </source>
</evidence>
<protein>
    <recommendedName>
        <fullName evidence="7">Large ribosomal subunit protein uL11c</fullName>
    </recommendedName>
    <alternativeName>
        <fullName evidence="6">50S ribosomal protein L11, chloroplastic</fullName>
    </alternativeName>
    <alternativeName>
        <fullName evidence="8">CL11</fullName>
    </alternativeName>
</protein>
<evidence type="ECO:0000313" key="13">
    <source>
        <dbReference type="EMBL" id="CAD9722172.1"/>
    </source>
</evidence>
<dbReference type="Pfam" id="PF00298">
    <property type="entry name" value="Ribosomal_L11"/>
    <property type="match status" value="1"/>
</dbReference>
<dbReference type="InterPro" id="IPR036796">
    <property type="entry name" value="Ribosomal_uL11_N_sf"/>
</dbReference>
<dbReference type="InterPro" id="IPR036769">
    <property type="entry name" value="Ribosomal_uL11_C_sf"/>
</dbReference>
<dbReference type="GO" id="GO:0003735">
    <property type="term" value="F:structural constituent of ribosome"/>
    <property type="evidence" value="ECO:0007669"/>
    <property type="project" value="InterPro"/>
</dbReference>
<organism evidence="13">
    <name type="scientific">Chloropicon roscoffensis</name>
    <dbReference type="NCBI Taxonomy" id="1461544"/>
    <lineage>
        <taxon>Eukaryota</taxon>
        <taxon>Viridiplantae</taxon>
        <taxon>Chlorophyta</taxon>
        <taxon>Chloropicophyceae</taxon>
        <taxon>Chloropicales</taxon>
        <taxon>Chloropicaceae</taxon>
        <taxon>Chloropicon</taxon>
    </lineage>
</organism>
<feature type="region of interest" description="Disordered" evidence="10">
    <location>
        <begin position="1"/>
        <end position="23"/>
    </location>
</feature>
<dbReference type="SMART" id="SM00649">
    <property type="entry name" value="RL11"/>
    <property type="match status" value="1"/>
</dbReference>
<proteinExistence type="inferred from homology"/>
<dbReference type="FunFam" id="1.10.10.250:FF:000001">
    <property type="entry name" value="50S ribosomal protein L11"/>
    <property type="match status" value="1"/>
</dbReference>
<evidence type="ECO:0000256" key="10">
    <source>
        <dbReference type="SAM" id="MobiDB-lite"/>
    </source>
</evidence>
<evidence type="ECO:0000259" key="11">
    <source>
        <dbReference type="Pfam" id="PF00298"/>
    </source>
</evidence>
<keyword evidence="5 9" id="KW-0687">Ribonucleoprotein</keyword>
<keyword evidence="2" id="KW-0699">rRNA-binding</keyword>
<keyword evidence="3" id="KW-0694">RNA-binding</keyword>
<dbReference type="Gene3D" id="1.10.10.250">
    <property type="entry name" value="Ribosomal protein L11, C-terminal domain"/>
    <property type="match status" value="1"/>
</dbReference>
<dbReference type="EMBL" id="HBHM01001832">
    <property type="protein sequence ID" value="CAD9722172.1"/>
    <property type="molecule type" value="Transcribed_RNA"/>
</dbReference>
<keyword evidence="4 9" id="KW-0689">Ribosomal protein</keyword>
<accession>A0A7S2X2R8</accession>
<dbReference type="InterPro" id="IPR000911">
    <property type="entry name" value="Ribosomal_uL11"/>
</dbReference>
<sequence length="186" mass="19354">MSFQTLRARTSVPSSSAGLAFQRSRPCPGAARLGASSRRRTTTMAAKVAGFIKLAIEAGKASPAPPIGPALGAKGVNIMAFCKEYNAKTQDKAGTVIPVEITVYEDKSFTFILKTPPASVLIKKAAGIKTGSGNPSKEKVGTITMAQLREIAEIKLPDLNCRGDVEAAMAIVGGTASNMGVTIDEE</sequence>
<dbReference type="Pfam" id="PF03946">
    <property type="entry name" value="Ribosomal_L11_N"/>
    <property type="match status" value="1"/>
</dbReference>
<evidence type="ECO:0000256" key="3">
    <source>
        <dbReference type="ARBA" id="ARBA00022884"/>
    </source>
</evidence>
<evidence type="ECO:0000259" key="12">
    <source>
        <dbReference type="Pfam" id="PF03946"/>
    </source>
</evidence>
<evidence type="ECO:0000256" key="7">
    <source>
        <dbReference type="ARBA" id="ARBA00068991"/>
    </source>
</evidence>
<evidence type="ECO:0000256" key="8">
    <source>
        <dbReference type="ARBA" id="ARBA00082752"/>
    </source>
</evidence>
<dbReference type="PANTHER" id="PTHR11661:SF1">
    <property type="entry name" value="LARGE RIBOSOMAL SUBUNIT PROTEIN UL11M"/>
    <property type="match status" value="1"/>
</dbReference>
<dbReference type="FunFam" id="3.30.1550.10:FF:000001">
    <property type="entry name" value="50S ribosomal protein L11"/>
    <property type="match status" value="1"/>
</dbReference>
<dbReference type="GO" id="GO:0070180">
    <property type="term" value="F:large ribosomal subunit rRNA binding"/>
    <property type="evidence" value="ECO:0007669"/>
    <property type="project" value="TreeGrafter"/>
</dbReference>
<dbReference type="CDD" id="cd00349">
    <property type="entry name" value="Ribosomal_L11"/>
    <property type="match status" value="1"/>
</dbReference>
<dbReference type="SUPFAM" id="SSF54747">
    <property type="entry name" value="Ribosomal L11/L12e N-terminal domain"/>
    <property type="match status" value="1"/>
</dbReference>
<evidence type="ECO:0000256" key="9">
    <source>
        <dbReference type="RuleBase" id="RU003978"/>
    </source>
</evidence>